<dbReference type="InterPro" id="IPR036259">
    <property type="entry name" value="MFS_trans_sf"/>
</dbReference>
<evidence type="ECO:0000313" key="9">
    <source>
        <dbReference type="Proteomes" id="UP001605036"/>
    </source>
</evidence>
<feature type="transmembrane region" description="Helical" evidence="7">
    <location>
        <begin position="247"/>
        <end position="266"/>
    </location>
</feature>
<evidence type="ECO:0000256" key="1">
    <source>
        <dbReference type="ARBA" id="ARBA00004141"/>
    </source>
</evidence>
<feature type="transmembrane region" description="Helical" evidence="7">
    <location>
        <begin position="214"/>
        <end position="235"/>
    </location>
</feature>
<comment type="caution">
    <text evidence="8">The sequence shown here is derived from an EMBL/GenBank/DDBJ whole genome shotgun (WGS) entry which is preliminary data.</text>
</comment>
<proteinExistence type="inferred from homology"/>
<evidence type="ECO:0000256" key="5">
    <source>
        <dbReference type="ARBA" id="ARBA00023136"/>
    </source>
</evidence>
<feature type="transmembrane region" description="Helical" evidence="7">
    <location>
        <begin position="52"/>
        <end position="76"/>
    </location>
</feature>
<organism evidence="8 9">
    <name type="scientific">Riccia fluitans</name>
    <dbReference type="NCBI Taxonomy" id="41844"/>
    <lineage>
        <taxon>Eukaryota</taxon>
        <taxon>Viridiplantae</taxon>
        <taxon>Streptophyta</taxon>
        <taxon>Embryophyta</taxon>
        <taxon>Marchantiophyta</taxon>
        <taxon>Marchantiopsida</taxon>
        <taxon>Marchantiidae</taxon>
        <taxon>Marchantiales</taxon>
        <taxon>Ricciaceae</taxon>
        <taxon>Riccia</taxon>
    </lineage>
</organism>
<keyword evidence="9" id="KW-1185">Reference proteome</keyword>
<dbReference type="CDD" id="cd17351">
    <property type="entry name" value="MFS_NPF"/>
    <property type="match status" value="1"/>
</dbReference>
<reference evidence="8 9" key="1">
    <citation type="submission" date="2024-09" db="EMBL/GenBank/DDBJ databases">
        <title>Chromosome-scale assembly of Riccia fluitans.</title>
        <authorList>
            <person name="Paukszto L."/>
            <person name="Sawicki J."/>
            <person name="Karawczyk K."/>
            <person name="Piernik-Szablinska J."/>
            <person name="Szczecinska M."/>
            <person name="Mazdziarz M."/>
        </authorList>
    </citation>
    <scope>NUCLEOTIDE SEQUENCE [LARGE SCALE GENOMIC DNA]</scope>
    <source>
        <strain evidence="8">Rf_01</strain>
        <tissue evidence="8">Aerial parts of the thallus</tissue>
    </source>
</reference>
<dbReference type="EMBL" id="JBHFFA010000006">
    <property type="protein sequence ID" value="KAL2620477.1"/>
    <property type="molecule type" value="Genomic_DNA"/>
</dbReference>
<protein>
    <recommendedName>
        <fullName evidence="10">NPF family transporter</fullName>
    </recommendedName>
</protein>
<feature type="transmembrane region" description="Helical" evidence="7">
    <location>
        <begin position="584"/>
        <end position="602"/>
    </location>
</feature>
<evidence type="ECO:0000313" key="8">
    <source>
        <dbReference type="EMBL" id="KAL2620477.1"/>
    </source>
</evidence>
<keyword evidence="3 7" id="KW-0812">Transmembrane</keyword>
<evidence type="ECO:0000256" key="2">
    <source>
        <dbReference type="ARBA" id="ARBA00005982"/>
    </source>
</evidence>
<feature type="transmembrane region" description="Helical" evidence="7">
    <location>
        <begin position="414"/>
        <end position="434"/>
    </location>
</feature>
<keyword evidence="4 7" id="KW-1133">Transmembrane helix</keyword>
<dbReference type="AlphaFoldDB" id="A0ABD1Y499"/>
<dbReference type="Gene3D" id="1.20.1250.20">
    <property type="entry name" value="MFS general substrate transporter like domains"/>
    <property type="match status" value="1"/>
</dbReference>
<name>A0ABD1Y499_9MARC</name>
<comment type="subcellular location">
    <subcellularLocation>
        <location evidence="1">Membrane</location>
        <topology evidence="1">Multi-pass membrane protein</topology>
    </subcellularLocation>
</comment>
<feature type="transmembrane region" description="Helical" evidence="7">
    <location>
        <begin position="538"/>
        <end position="559"/>
    </location>
</feature>
<feature type="transmembrane region" description="Helical" evidence="7">
    <location>
        <begin position="454"/>
        <end position="475"/>
    </location>
</feature>
<sequence>MTPDSSTRRILKDSTRKPRPMEIFPLNSDGDDLSAELLVDWKGRPSQKSNSGMWRASSFIFGITGLEFCAFFGVALNMVPYMMSSMRFKQAEAANTYTNFAGTSYLLSLFTAFLADTYWGRFWTVCVFGVVEFLGMLLFALSASVHALKPEPCSLHDHGKVCPPVSRLSLAVLYLVLYLIALGSAGIRPNLPSHGADQFSPNDVREKHAMSRFFNWYFFSVCAGAVVGVGALVYLDDAVGNQVGFAISAGVMFAGVLCFVLGAPFFRNKLPDGSPLTRIAEVLVASIRNCRLPLPENEDAFHDNVRKDASGKRIPRTNQLMFLNKAALIRRRPRPGSGGVGGRSEFEDIEEAQPQLTSRWRMCSLTQVEETKEVIKLLPIWATFIVLNTCAAQLQTFTIAQGVTMNRTVGSFTFSAPTLVVIPATSLMISVPLYERAFVPVMRKITGNPQGVTLLQRMGLGMFVSIVSMAIGALVELKRMQIAAEHGLLDKEDATVPYSVFWLLPQYLVFGLADLFAFTGSLEFFYTQAPDSMRSMSSALSFGSMSFGFFFSTILVQIVNKLTAHGSKPGWIAEQINHSKLYNFYWLLAGLSGLNFVIYVRCAQWFKYKELAVDDNELENRKLADEEEAKKSQLSVRK</sequence>
<keyword evidence="5 7" id="KW-0472">Membrane</keyword>
<accession>A0ABD1Y499</accession>
<evidence type="ECO:0000256" key="7">
    <source>
        <dbReference type="SAM" id="Phobius"/>
    </source>
</evidence>
<dbReference type="SUPFAM" id="SSF103473">
    <property type="entry name" value="MFS general substrate transporter"/>
    <property type="match status" value="1"/>
</dbReference>
<dbReference type="Pfam" id="PF00854">
    <property type="entry name" value="PTR2"/>
    <property type="match status" value="1"/>
</dbReference>
<evidence type="ECO:0008006" key="10">
    <source>
        <dbReference type="Google" id="ProtNLM"/>
    </source>
</evidence>
<comment type="similarity">
    <text evidence="2">Belongs to the major facilitator superfamily. Proton-dependent oligopeptide transporter (POT/PTR) (TC 2.A.17) family.</text>
</comment>
<dbReference type="GO" id="GO:0016020">
    <property type="term" value="C:membrane"/>
    <property type="evidence" value="ECO:0007669"/>
    <property type="project" value="UniProtKB-SubCell"/>
</dbReference>
<evidence type="ECO:0000256" key="6">
    <source>
        <dbReference type="SAM" id="MobiDB-lite"/>
    </source>
</evidence>
<feature type="compositionally biased region" description="Basic and acidic residues" evidence="6">
    <location>
        <begin position="1"/>
        <end position="20"/>
    </location>
</feature>
<feature type="transmembrane region" description="Helical" evidence="7">
    <location>
        <begin position="507"/>
        <end position="526"/>
    </location>
</feature>
<feature type="transmembrane region" description="Helical" evidence="7">
    <location>
        <begin position="96"/>
        <end position="115"/>
    </location>
</feature>
<dbReference type="PANTHER" id="PTHR11654">
    <property type="entry name" value="OLIGOPEPTIDE TRANSPORTER-RELATED"/>
    <property type="match status" value="1"/>
</dbReference>
<dbReference type="Proteomes" id="UP001605036">
    <property type="component" value="Unassembled WGS sequence"/>
</dbReference>
<dbReference type="InterPro" id="IPR000109">
    <property type="entry name" value="POT_fam"/>
</dbReference>
<evidence type="ECO:0000256" key="4">
    <source>
        <dbReference type="ARBA" id="ARBA00022989"/>
    </source>
</evidence>
<feature type="region of interest" description="Disordered" evidence="6">
    <location>
        <begin position="1"/>
        <end position="28"/>
    </location>
</feature>
<feature type="transmembrane region" description="Helical" evidence="7">
    <location>
        <begin position="168"/>
        <end position="187"/>
    </location>
</feature>
<gene>
    <name evidence="8" type="ORF">R1flu_000682</name>
</gene>
<feature type="transmembrane region" description="Helical" evidence="7">
    <location>
        <begin position="122"/>
        <end position="148"/>
    </location>
</feature>
<evidence type="ECO:0000256" key="3">
    <source>
        <dbReference type="ARBA" id="ARBA00022692"/>
    </source>
</evidence>